<organism evidence="2 3">
    <name type="scientific">Sphaerisporangium krabiense</name>
    <dbReference type="NCBI Taxonomy" id="763782"/>
    <lineage>
        <taxon>Bacteria</taxon>
        <taxon>Bacillati</taxon>
        <taxon>Actinomycetota</taxon>
        <taxon>Actinomycetes</taxon>
        <taxon>Streptosporangiales</taxon>
        <taxon>Streptosporangiaceae</taxon>
        <taxon>Sphaerisporangium</taxon>
    </lineage>
</organism>
<evidence type="ECO:0000313" key="3">
    <source>
        <dbReference type="Proteomes" id="UP000588112"/>
    </source>
</evidence>
<evidence type="ECO:0000259" key="1">
    <source>
        <dbReference type="SMART" id="SM00953"/>
    </source>
</evidence>
<dbReference type="AlphaFoldDB" id="A0A7W8YZJ5"/>
<name>A0A7W8YZJ5_9ACTN</name>
<feature type="domain" description="RES" evidence="1">
    <location>
        <begin position="40"/>
        <end position="184"/>
    </location>
</feature>
<gene>
    <name evidence="2" type="ORF">BJ981_000286</name>
</gene>
<evidence type="ECO:0000313" key="2">
    <source>
        <dbReference type="EMBL" id="MBB5624587.1"/>
    </source>
</evidence>
<dbReference type="RefSeq" id="WP_184607941.1">
    <property type="nucleotide sequence ID" value="NZ_BOOS01000010.1"/>
</dbReference>
<dbReference type="InterPro" id="IPR014914">
    <property type="entry name" value="RES_dom"/>
</dbReference>
<accession>A0A7W8YZJ5</accession>
<reference evidence="2 3" key="1">
    <citation type="submission" date="2020-08" db="EMBL/GenBank/DDBJ databases">
        <title>Sequencing the genomes of 1000 actinobacteria strains.</title>
        <authorList>
            <person name="Klenk H.-P."/>
        </authorList>
    </citation>
    <scope>NUCLEOTIDE SEQUENCE [LARGE SCALE GENOMIC DNA]</scope>
    <source>
        <strain evidence="2 3">DSM 45790</strain>
    </source>
</reference>
<keyword evidence="3" id="KW-1185">Reference proteome</keyword>
<proteinExistence type="predicted"/>
<dbReference type="EMBL" id="JACHBR010000001">
    <property type="protein sequence ID" value="MBB5624587.1"/>
    <property type="molecule type" value="Genomic_DNA"/>
</dbReference>
<sequence length="216" mass="24233">MGRHDPPVDYDGHPHALLLPAGSVLWRVHSRHRPAEAFKPYRREYALGRFDGGDDDPYGTLYLASDEVTAVAEVLMRGLPYGRTGHRFVPYDAVRGRRLSAVRVTAELRLIDLVRGAALGAVCQDDWLIYCAESEFDKTRRWASWLRAQDGLAAGMMWTTRRNLVNRSVVLFADRGAALEPASLPAVDLDSGPGLDWLNEHLRQFRTSVNRPGPAW</sequence>
<dbReference type="SMART" id="SM00953">
    <property type="entry name" value="RES"/>
    <property type="match status" value="1"/>
</dbReference>
<dbReference type="Proteomes" id="UP000588112">
    <property type="component" value="Unassembled WGS sequence"/>
</dbReference>
<protein>
    <recommendedName>
        <fullName evidence="1">RES domain-containing protein</fullName>
    </recommendedName>
</protein>
<comment type="caution">
    <text evidence="2">The sequence shown here is derived from an EMBL/GenBank/DDBJ whole genome shotgun (WGS) entry which is preliminary data.</text>
</comment>
<dbReference type="Pfam" id="PF08808">
    <property type="entry name" value="RES"/>
    <property type="match status" value="1"/>
</dbReference>